<protein>
    <submittedName>
        <fullName evidence="1">Uncharacterized protein</fullName>
    </submittedName>
</protein>
<sequence length="261" mass="29622">MSKRTADDIDSTSALKSGLAVLFKDGQYSDLIIHCGDDRHKVHKGAVCAQSSFFDTARNGDFDEARSGLVTLHADDPAVVSAMLSHMYTFDYEVKLTDNDTTETETHRLLFHANVYAMGEKGAHSVKDAARKKFREAVQSQWSEAIFPDAVKLVYETTPQNDRGLRNVVTKLAAGHARELLTADNDRFRTMMGQVADFGRDLSMELAFLPQVGKDYPAYECPMCERVFTLKDQSNVGKFHCPECNRLRWVNQWEKYRYIFE</sequence>
<keyword evidence="2" id="KW-1185">Reference proteome</keyword>
<reference evidence="1" key="1">
    <citation type="submission" date="2024-09" db="EMBL/GenBank/DDBJ databases">
        <title>Black Yeasts Isolated from many extreme environments.</title>
        <authorList>
            <person name="Coleine C."/>
            <person name="Stajich J.E."/>
            <person name="Selbmann L."/>
        </authorList>
    </citation>
    <scope>NUCLEOTIDE SEQUENCE</scope>
    <source>
        <strain evidence="1">CCFEE 5737</strain>
    </source>
</reference>
<accession>A0ACC3DQ78</accession>
<gene>
    <name evidence="1" type="ORF">LTS18_006361</name>
</gene>
<dbReference type="EMBL" id="JAWDJW010001537">
    <property type="protein sequence ID" value="KAK3078887.1"/>
    <property type="molecule type" value="Genomic_DNA"/>
</dbReference>
<evidence type="ECO:0000313" key="2">
    <source>
        <dbReference type="Proteomes" id="UP001186974"/>
    </source>
</evidence>
<comment type="caution">
    <text evidence="1">The sequence shown here is derived from an EMBL/GenBank/DDBJ whole genome shotgun (WGS) entry which is preliminary data.</text>
</comment>
<proteinExistence type="predicted"/>
<dbReference type="Proteomes" id="UP001186974">
    <property type="component" value="Unassembled WGS sequence"/>
</dbReference>
<evidence type="ECO:0000313" key="1">
    <source>
        <dbReference type="EMBL" id="KAK3078887.1"/>
    </source>
</evidence>
<organism evidence="1 2">
    <name type="scientific">Coniosporium uncinatum</name>
    <dbReference type="NCBI Taxonomy" id="93489"/>
    <lineage>
        <taxon>Eukaryota</taxon>
        <taxon>Fungi</taxon>
        <taxon>Dikarya</taxon>
        <taxon>Ascomycota</taxon>
        <taxon>Pezizomycotina</taxon>
        <taxon>Dothideomycetes</taxon>
        <taxon>Dothideomycetes incertae sedis</taxon>
        <taxon>Coniosporium</taxon>
    </lineage>
</organism>
<name>A0ACC3DQ78_9PEZI</name>